<evidence type="ECO:0000313" key="3">
    <source>
        <dbReference type="Proteomes" id="UP000310108"/>
    </source>
</evidence>
<accession>A0A4V6DGJ0</accession>
<reference evidence="2 3" key="1">
    <citation type="journal article" date="2019" name="PLoS ONE">
        <title>Comparative genome analysis indicates high evolutionary potential of pathogenicity genes in Colletotrichum tanaceti.</title>
        <authorList>
            <person name="Lelwala R.V."/>
            <person name="Korhonen P.K."/>
            <person name="Young N.D."/>
            <person name="Scott J.B."/>
            <person name="Ades P.A."/>
            <person name="Gasser R.B."/>
            <person name="Taylor P.W.J."/>
        </authorList>
    </citation>
    <scope>NUCLEOTIDE SEQUENCE [LARGE SCALE GENOMIC DNA]</scope>
    <source>
        <strain evidence="2">BRIP57314</strain>
    </source>
</reference>
<gene>
    <name evidence="2" type="ORF">CTA1_3938</name>
</gene>
<keyword evidence="3" id="KW-1185">Reference proteome</keyword>
<proteinExistence type="predicted"/>
<name>A0A4V6DGJ0_9PEZI</name>
<evidence type="ECO:0000256" key="1">
    <source>
        <dbReference type="SAM" id="MobiDB-lite"/>
    </source>
</evidence>
<feature type="region of interest" description="Disordered" evidence="1">
    <location>
        <begin position="22"/>
        <end position="88"/>
    </location>
</feature>
<sequence>MRPPPSHIPLAYTSQKRASNIASDTPLGSQINGTTAAPKFAPIPSPAAKNAPYFTPEQDPVSGTALGTTTGARTPKRSTPLTVRGLTF</sequence>
<protein>
    <submittedName>
        <fullName evidence="2">Uncharacterized protein</fullName>
    </submittedName>
</protein>
<dbReference type="STRING" id="1306861.A0A4V6DGJ0"/>
<dbReference type="Proteomes" id="UP000310108">
    <property type="component" value="Unassembled WGS sequence"/>
</dbReference>
<feature type="compositionally biased region" description="Polar residues" evidence="1">
    <location>
        <begin position="22"/>
        <end position="35"/>
    </location>
</feature>
<dbReference type="AlphaFoldDB" id="A0A4V6DGJ0"/>
<comment type="caution">
    <text evidence="2">The sequence shown here is derived from an EMBL/GenBank/DDBJ whole genome shotgun (WGS) entry which is preliminary data.</text>
</comment>
<feature type="compositionally biased region" description="Low complexity" evidence="1">
    <location>
        <begin position="63"/>
        <end position="73"/>
    </location>
</feature>
<dbReference type="EMBL" id="PJEX01000213">
    <property type="protein sequence ID" value="TKW52956.1"/>
    <property type="molecule type" value="Genomic_DNA"/>
</dbReference>
<evidence type="ECO:0000313" key="2">
    <source>
        <dbReference type="EMBL" id="TKW52956.1"/>
    </source>
</evidence>
<organism evidence="2 3">
    <name type="scientific">Colletotrichum tanaceti</name>
    <dbReference type="NCBI Taxonomy" id="1306861"/>
    <lineage>
        <taxon>Eukaryota</taxon>
        <taxon>Fungi</taxon>
        <taxon>Dikarya</taxon>
        <taxon>Ascomycota</taxon>
        <taxon>Pezizomycotina</taxon>
        <taxon>Sordariomycetes</taxon>
        <taxon>Hypocreomycetidae</taxon>
        <taxon>Glomerellales</taxon>
        <taxon>Glomerellaceae</taxon>
        <taxon>Colletotrichum</taxon>
        <taxon>Colletotrichum destructivum species complex</taxon>
    </lineage>
</organism>